<evidence type="ECO:0000313" key="4">
    <source>
        <dbReference type="Proteomes" id="UP000619788"/>
    </source>
</evidence>
<dbReference type="RefSeq" id="WP_204064999.1">
    <property type="nucleotide sequence ID" value="NZ_BOOJ01000029.1"/>
</dbReference>
<evidence type="ECO:0000313" key="3">
    <source>
        <dbReference type="EMBL" id="GIH92799.1"/>
    </source>
</evidence>
<protein>
    <recommendedName>
        <fullName evidence="2">Beta-lactamase-related domain-containing protein</fullName>
    </recommendedName>
</protein>
<reference evidence="3 4" key="1">
    <citation type="submission" date="2021-01" db="EMBL/GenBank/DDBJ databases">
        <title>Whole genome shotgun sequence of Planobispora siamensis NBRC 107568.</title>
        <authorList>
            <person name="Komaki H."/>
            <person name="Tamura T."/>
        </authorList>
    </citation>
    <scope>NUCLEOTIDE SEQUENCE [LARGE SCALE GENOMIC DNA]</scope>
    <source>
        <strain evidence="3 4">NBRC 107568</strain>
    </source>
</reference>
<name>A0A8J3SIG5_9ACTN</name>
<feature type="domain" description="Beta-lactamase-related" evidence="2">
    <location>
        <begin position="25"/>
        <end position="361"/>
    </location>
</feature>
<dbReference type="Gene3D" id="3.40.710.10">
    <property type="entry name" value="DD-peptidase/beta-lactamase superfamily"/>
    <property type="match status" value="1"/>
</dbReference>
<evidence type="ECO:0000256" key="1">
    <source>
        <dbReference type="SAM" id="MobiDB-lite"/>
    </source>
</evidence>
<gene>
    <name evidence="3" type="ORF">Psi01_34290</name>
</gene>
<dbReference type="Pfam" id="PF00144">
    <property type="entry name" value="Beta-lactamase"/>
    <property type="match status" value="1"/>
</dbReference>
<keyword evidence="4" id="KW-1185">Reference proteome</keyword>
<feature type="region of interest" description="Disordered" evidence="1">
    <location>
        <begin position="487"/>
        <end position="521"/>
    </location>
</feature>
<dbReference type="SUPFAM" id="SSF56601">
    <property type="entry name" value="beta-lactamase/transpeptidase-like"/>
    <property type="match status" value="1"/>
</dbReference>
<dbReference type="InterPro" id="IPR001466">
    <property type="entry name" value="Beta-lactam-related"/>
</dbReference>
<dbReference type="EMBL" id="BOOJ01000029">
    <property type="protein sequence ID" value="GIH92799.1"/>
    <property type="molecule type" value="Genomic_DNA"/>
</dbReference>
<accession>A0A8J3SIG5</accession>
<dbReference type="InterPro" id="IPR012338">
    <property type="entry name" value="Beta-lactam/transpept-like"/>
</dbReference>
<dbReference type="AlphaFoldDB" id="A0A8J3SIG5"/>
<comment type="caution">
    <text evidence="3">The sequence shown here is derived from an EMBL/GenBank/DDBJ whole genome shotgun (WGS) entry which is preliminary data.</text>
</comment>
<dbReference type="InterPro" id="IPR050491">
    <property type="entry name" value="AmpC-like"/>
</dbReference>
<organism evidence="3 4">
    <name type="scientific">Planobispora siamensis</name>
    <dbReference type="NCBI Taxonomy" id="936338"/>
    <lineage>
        <taxon>Bacteria</taxon>
        <taxon>Bacillati</taxon>
        <taxon>Actinomycetota</taxon>
        <taxon>Actinomycetes</taxon>
        <taxon>Streptosporangiales</taxon>
        <taxon>Streptosporangiaceae</taxon>
        <taxon>Planobispora</taxon>
    </lineage>
</organism>
<proteinExistence type="predicted"/>
<feature type="compositionally biased region" description="Basic residues" evidence="1">
    <location>
        <begin position="498"/>
        <end position="508"/>
    </location>
</feature>
<evidence type="ECO:0000259" key="2">
    <source>
        <dbReference type="Pfam" id="PF00144"/>
    </source>
</evidence>
<dbReference type="PANTHER" id="PTHR46825">
    <property type="entry name" value="D-ALANYL-D-ALANINE-CARBOXYPEPTIDASE/ENDOPEPTIDASE AMPH"/>
    <property type="match status" value="1"/>
</dbReference>
<sequence length="521" mass="55765">MTRQATCPECEAGRGLPAIGESRLRTAVAEMLNRHPCVGLAVGVVRDGSLVSFHGHGLADIASDTPVTEDTVFRIGSVTKPVTAIAVMQLHEQGLVDLDAPAGDYLRAYALVPAHAGFGPATVRHLLTHTAGIAEVRHLSDLLHPEAGPFGGRPPQLSVPVGEPLPSLAEYYRAGLPIVAEPGTVFAYSNHGYATLGQIVEDVSGMSLERYFRERIFDPLGMTDTGLTRSARLASRLATGYELGRRGAKAVPDRDWIGAGAGGVYSTTRDVARLAAALTGGGAGENGSVLRPDTLDMMYEPHFRPDPRVPGWGLGFFSGRAGRHPVAGHDGILPGFNSAVFLAPDDGVGVVAFTNGSKGAFGWMETEFRRLLRHLLEVPDEVVRTDIPQRPEVWAELCGRYRMPPRISDLRGRLAIPGGVEVFVRGGRLMIRALTPVPSLYRGLPLCPDDEDDPRVFRLDLPGPGSPSLRVVFGAAPDGTAAMHVDLGGQPTSFIGRPRGRRRGRPGVRTRIGPRCGRRAR</sequence>
<dbReference type="Proteomes" id="UP000619788">
    <property type="component" value="Unassembled WGS sequence"/>
</dbReference>
<dbReference type="PANTHER" id="PTHR46825:SF9">
    <property type="entry name" value="BETA-LACTAMASE-RELATED DOMAIN-CONTAINING PROTEIN"/>
    <property type="match status" value="1"/>
</dbReference>